<dbReference type="PANTHER" id="PTHR22803">
    <property type="entry name" value="MANNOSE, PHOSPHOLIPASE, LECTIN RECEPTOR RELATED"/>
    <property type="match status" value="1"/>
</dbReference>
<sequence>MNPILLLGLLAVGFASAQYGSDFNDLDAGFGGYGGGPSSCKKTQFWNGESCATQLLYGVTCNLAAYKGHVCGSTLTCKTKCICSAGYFWNGKICHKYLGNGGKCTGYVGYKGRVCSGNLRCLSGKCVCKTPLVWNGKKCAPIPKLPEPDSGSDYAPAFGGGHHAGYGDAPRYSAFGYAAAKLALGGCPGGWTPYNKHCYFFSRDRLSWWQAEMKCASQGGHLVIIDQAHENSFIRQYLAEYRVKGGAWMGLNDCLYPNKHRWSWGFSQKRCHKFDWYGSEPVYHASGDWNCGAFWETYQYHWHVDSCVQRNYYVCEMAQGKPCRCQY</sequence>
<organism evidence="3 4">
    <name type="scientific">Magallana gigas</name>
    <name type="common">Pacific oyster</name>
    <name type="synonym">Crassostrea gigas</name>
    <dbReference type="NCBI Taxonomy" id="29159"/>
    <lineage>
        <taxon>Eukaryota</taxon>
        <taxon>Metazoa</taxon>
        <taxon>Spiralia</taxon>
        <taxon>Lophotrochozoa</taxon>
        <taxon>Mollusca</taxon>
        <taxon>Bivalvia</taxon>
        <taxon>Autobranchia</taxon>
        <taxon>Pteriomorphia</taxon>
        <taxon>Ostreida</taxon>
        <taxon>Ostreoidea</taxon>
        <taxon>Ostreidae</taxon>
        <taxon>Magallana</taxon>
    </lineage>
</organism>
<dbReference type="AlphaFoldDB" id="A0A8W8J7S5"/>
<reference evidence="3" key="1">
    <citation type="submission" date="2022-08" db="UniProtKB">
        <authorList>
            <consortium name="EnsemblMetazoa"/>
        </authorList>
    </citation>
    <scope>IDENTIFICATION</scope>
    <source>
        <strain evidence="3">05x7-T-G4-1.051#20</strain>
    </source>
</reference>
<dbReference type="PROSITE" id="PS50041">
    <property type="entry name" value="C_TYPE_LECTIN_2"/>
    <property type="match status" value="1"/>
</dbReference>
<dbReference type="OMA" id="EMKCASQ"/>
<dbReference type="Proteomes" id="UP000005408">
    <property type="component" value="Unassembled WGS sequence"/>
</dbReference>
<dbReference type="InterPro" id="IPR001304">
    <property type="entry name" value="C-type_lectin-like"/>
</dbReference>
<keyword evidence="1" id="KW-0732">Signal</keyword>
<dbReference type="Pfam" id="PF00059">
    <property type="entry name" value="Lectin_C"/>
    <property type="match status" value="1"/>
</dbReference>
<dbReference type="EnsemblMetazoa" id="G17445.1">
    <property type="protein sequence ID" value="G17445.1:cds"/>
    <property type="gene ID" value="G17445"/>
</dbReference>
<dbReference type="Gene3D" id="3.10.100.10">
    <property type="entry name" value="Mannose-Binding Protein A, subunit A"/>
    <property type="match status" value="1"/>
</dbReference>
<protein>
    <recommendedName>
        <fullName evidence="2">C-type lectin domain-containing protein</fullName>
    </recommendedName>
</protein>
<feature type="signal peptide" evidence="1">
    <location>
        <begin position="1"/>
        <end position="17"/>
    </location>
</feature>
<keyword evidence="4" id="KW-1185">Reference proteome</keyword>
<dbReference type="InterPro" id="IPR016187">
    <property type="entry name" value="CTDL_fold"/>
</dbReference>
<name>A0A8W8J7S5_MAGGI</name>
<dbReference type="CDD" id="cd00037">
    <property type="entry name" value="CLECT"/>
    <property type="match status" value="1"/>
</dbReference>
<dbReference type="InterPro" id="IPR050111">
    <property type="entry name" value="C-type_lectin/snaclec_domain"/>
</dbReference>
<dbReference type="OrthoDB" id="6042959at2759"/>
<evidence type="ECO:0000313" key="4">
    <source>
        <dbReference type="Proteomes" id="UP000005408"/>
    </source>
</evidence>
<feature type="chain" id="PRO_5036469366" description="C-type lectin domain-containing protein" evidence="1">
    <location>
        <begin position="18"/>
        <end position="327"/>
    </location>
</feature>
<dbReference type="InterPro" id="IPR016186">
    <property type="entry name" value="C-type_lectin-like/link_sf"/>
</dbReference>
<proteinExistence type="predicted"/>
<evidence type="ECO:0000259" key="2">
    <source>
        <dbReference type="PROSITE" id="PS50041"/>
    </source>
</evidence>
<evidence type="ECO:0000256" key="1">
    <source>
        <dbReference type="SAM" id="SignalP"/>
    </source>
</evidence>
<dbReference type="SUPFAM" id="SSF56436">
    <property type="entry name" value="C-type lectin-like"/>
    <property type="match status" value="1"/>
</dbReference>
<evidence type="ECO:0000313" key="3">
    <source>
        <dbReference type="EnsemblMetazoa" id="G17445.1:cds"/>
    </source>
</evidence>
<accession>A0A8W8J7S5</accession>
<dbReference type="SMART" id="SM00034">
    <property type="entry name" value="CLECT"/>
    <property type="match status" value="1"/>
</dbReference>
<feature type="domain" description="C-type lectin" evidence="2">
    <location>
        <begin position="194"/>
        <end position="316"/>
    </location>
</feature>